<organism evidence="2 3">
    <name type="scientific">Coriobacterium glomerans (strain ATCC 49209 / DSM 20642 / JCM 10262 / PW2)</name>
    <dbReference type="NCBI Taxonomy" id="700015"/>
    <lineage>
        <taxon>Bacteria</taxon>
        <taxon>Bacillati</taxon>
        <taxon>Actinomycetota</taxon>
        <taxon>Coriobacteriia</taxon>
        <taxon>Coriobacteriales</taxon>
        <taxon>Coriobacteriaceae</taxon>
        <taxon>Coriobacterium</taxon>
    </lineage>
</organism>
<dbReference type="HOGENOM" id="CLU_1178642_0_0_11"/>
<keyword evidence="1" id="KW-0732">Signal</keyword>
<sequence length="235" mass="25137">MRALRPTAWCCSVLAVLAALLLGACSMGGHNATGSSGDESALEQKAVGDSFQVKATDATDTSKTVTVQVTLTSCENEGAHLPEGYGMIDLSYLYDDDLKTYNKENGYWSVDDAGAISEGWCLVVAKLHYSNDSGSDCRVDLGNLRISHLDSDRNLVGANEGENWILGGIQTKEDYYRPRIAAHSQVECSVGFFIRTKSISKSNLLVMETASGNSSGAKVFSLGELGTREDVSSSK</sequence>
<dbReference type="Proteomes" id="UP000006851">
    <property type="component" value="Chromosome"/>
</dbReference>
<proteinExistence type="predicted"/>
<keyword evidence="3" id="KW-1185">Reference proteome</keyword>
<feature type="signal peptide" evidence="1">
    <location>
        <begin position="1"/>
        <end position="18"/>
    </location>
</feature>
<protein>
    <recommendedName>
        <fullName evidence="4">Lipoprotein</fullName>
    </recommendedName>
</protein>
<dbReference type="PROSITE" id="PS51257">
    <property type="entry name" value="PROKAR_LIPOPROTEIN"/>
    <property type="match status" value="1"/>
</dbReference>
<accession>F2NAH4</accession>
<feature type="chain" id="PRO_5039558719" description="Lipoprotein" evidence="1">
    <location>
        <begin position="19"/>
        <end position="235"/>
    </location>
</feature>
<name>F2NAH4_CORGP</name>
<reference evidence="3" key="1">
    <citation type="journal article" date="2013" name="Stand. Genomic Sci.">
        <title>Complete genome sequence of Coriobacterium glomerans type strain (PW2(T)) from the midgut of Pyrrhocoris apterus L. (red soldier bug).</title>
        <authorList>
            <person name="Stackebrandt E."/>
            <person name="Zeytun A."/>
            <person name="Lapidus A."/>
            <person name="Nolan M."/>
            <person name="Lucas S."/>
            <person name="Hammon N."/>
            <person name="Deshpande S."/>
            <person name="Cheng J.F."/>
            <person name="Tapia R."/>
            <person name="Goodwin L.A."/>
            <person name="Pitluck S."/>
            <person name="Liolios K."/>
            <person name="Pagani I."/>
            <person name="Ivanova N."/>
            <person name="Mavromatis K."/>
            <person name="Mikhailova N."/>
            <person name="Huntemann M."/>
            <person name="Pati A."/>
            <person name="Chen A."/>
            <person name="Palaniappan K."/>
            <person name="Chang Y.J."/>
            <person name="Land M."/>
            <person name="Hauser L."/>
            <person name="Rohde M."/>
            <person name="Pukall R."/>
            <person name="Goker M."/>
            <person name="Detter J.C."/>
            <person name="Woyke T."/>
            <person name="Bristow J."/>
            <person name="Eisen J.A."/>
            <person name="Markowitz V."/>
            <person name="Hugenholtz P."/>
            <person name="Kyrpides N.C."/>
            <person name="Klenk H.P."/>
        </authorList>
    </citation>
    <scope>NUCLEOTIDE SEQUENCE</scope>
    <source>
        <strain evidence="3">ATCC 49209 / DSM 20642 / JCM 10262 / PW2</strain>
    </source>
</reference>
<dbReference type="KEGG" id="cgo:Corgl_0382"/>
<dbReference type="STRING" id="700015.Corgl_0382"/>
<evidence type="ECO:0000313" key="3">
    <source>
        <dbReference type="Proteomes" id="UP000006851"/>
    </source>
</evidence>
<gene>
    <name evidence="2" type="ordered locus">Corgl_0382</name>
</gene>
<dbReference type="EMBL" id="CP002628">
    <property type="protein sequence ID" value="AEB06501.1"/>
    <property type="molecule type" value="Genomic_DNA"/>
</dbReference>
<evidence type="ECO:0008006" key="4">
    <source>
        <dbReference type="Google" id="ProtNLM"/>
    </source>
</evidence>
<dbReference type="AlphaFoldDB" id="F2NAH4"/>
<evidence type="ECO:0000256" key="1">
    <source>
        <dbReference type="SAM" id="SignalP"/>
    </source>
</evidence>
<evidence type="ECO:0000313" key="2">
    <source>
        <dbReference type="EMBL" id="AEB06501.1"/>
    </source>
</evidence>